<evidence type="ECO:0000259" key="2">
    <source>
        <dbReference type="PROSITE" id="PS50887"/>
    </source>
</evidence>
<dbReference type="NCBIfam" id="TIGR00254">
    <property type="entry name" value="GGDEF"/>
    <property type="match status" value="1"/>
</dbReference>
<dbReference type="InterPro" id="IPR000014">
    <property type="entry name" value="PAS"/>
</dbReference>
<dbReference type="PANTHER" id="PTHR45138:SF9">
    <property type="entry name" value="DIGUANYLATE CYCLASE DGCM-RELATED"/>
    <property type="match status" value="1"/>
</dbReference>
<dbReference type="Pfam" id="PF00990">
    <property type="entry name" value="GGDEF"/>
    <property type="match status" value="1"/>
</dbReference>
<feature type="domain" description="PAS" evidence="1">
    <location>
        <begin position="3"/>
        <end position="47"/>
    </location>
</feature>
<organism evidence="3 4">
    <name type="scientific">Andreesenia angusta</name>
    <dbReference type="NCBI Taxonomy" id="39480"/>
    <lineage>
        <taxon>Bacteria</taxon>
        <taxon>Bacillati</taxon>
        <taxon>Bacillota</taxon>
        <taxon>Tissierellia</taxon>
        <taxon>Tissierellales</taxon>
        <taxon>Gottschalkiaceae</taxon>
        <taxon>Andreesenia</taxon>
    </lineage>
</organism>
<reference evidence="3 4" key="1">
    <citation type="submission" date="2016-09" db="EMBL/GenBank/DDBJ databases">
        <title>Genome sequence of Eubacterium angustum.</title>
        <authorList>
            <person name="Poehlein A."/>
            <person name="Daniel R."/>
        </authorList>
    </citation>
    <scope>NUCLEOTIDE SEQUENCE [LARGE SCALE GENOMIC DNA]</scope>
    <source>
        <strain evidence="3 4">DSM 1989</strain>
    </source>
</reference>
<dbReference type="InterPro" id="IPR050469">
    <property type="entry name" value="Diguanylate_Cyclase"/>
</dbReference>
<dbReference type="InterPro" id="IPR043128">
    <property type="entry name" value="Rev_trsase/Diguanyl_cyclase"/>
</dbReference>
<dbReference type="CDD" id="cd01949">
    <property type="entry name" value="GGDEF"/>
    <property type="match status" value="1"/>
</dbReference>
<evidence type="ECO:0000313" key="3">
    <source>
        <dbReference type="EMBL" id="OHW62043.1"/>
    </source>
</evidence>
<dbReference type="RefSeq" id="WP_071063244.1">
    <property type="nucleotide sequence ID" value="NZ_MKIE01000005.1"/>
</dbReference>
<dbReference type="InterPro" id="IPR035965">
    <property type="entry name" value="PAS-like_dom_sf"/>
</dbReference>
<dbReference type="FunFam" id="3.30.70.270:FF:000001">
    <property type="entry name" value="Diguanylate cyclase domain protein"/>
    <property type="match status" value="1"/>
</dbReference>
<feature type="domain" description="GGDEF" evidence="2">
    <location>
        <begin position="168"/>
        <end position="298"/>
    </location>
</feature>
<dbReference type="Proteomes" id="UP000180254">
    <property type="component" value="Unassembled WGS sequence"/>
</dbReference>
<dbReference type="InterPro" id="IPR000160">
    <property type="entry name" value="GGDEF_dom"/>
</dbReference>
<dbReference type="EMBL" id="MKIE01000005">
    <property type="protein sequence ID" value="OHW62043.1"/>
    <property type="molecule type" value="Genomic_DNA"/>
</dbReference>
<dbReference type="PANTHER" id="PTHR45138">
    <property type="entry name" value="REGULATORY COMPONENTS OF SENSORY TRANSDUCTION SYSTEM"/>
    <property type="match status" value="1"/>
</dbReference>
<dbReference type="CDD" id="cd00130">
    <property type="entry name" value="PAS"/>
    <property type="match status" value="1"/>
</dbReference>
<evidence type="ECO:0000313" key="4">
    <source>
        <dbReference type="Proteomes" id="UP000180254"/>
    </source>
</evidence>
<dbReference type="SMART" id="SM00267">
    <property type="entry name" value="GGDEF"/>
    <property type="match status" value="1"/>
</dbReference>
<dbReference type="Pfam" id="PF13426">
    <property type="entry name" value="PAS_9"/>
    <property type="match status" value="1"/>
</dbReference>
<dbReference type="AlphaFoldDB" id="A0A1S1V5Z7"/>
<comment type="caution">
    <text evidence="3">The sequence shown here is derived from an EMBL/GenBank/DDBJ whole genome shotgun (WGS) entry which is preliminary data.</text>
</comment>
<protein>
    <submittedName>
        <fullName evidence="3">Response regulator PleD</fullName>
    </submittedName>
</protein>
<dbReference type="PROSITE" id="PS50887">
    <property type="entry name" value="GGDEF"/>
    <property type="match status" value="1"/>
</dbReference>
<dbReference type="Gene3D" id="3.30.450.20">
    <property type="entry name" value="PAS domain"/>
    <property type="match status" value="1"/>
</dbReference>
<keyword evidence="4" id="KW-1185">Reference proteome</keyword>
<sequence length="298" mass="33702">MKNEDFYKNLLDTVEDGIYYVDTNRKLTFWNRGAEIITGFSAAEVVGSYCYDNILSHVDDDGNKLCLGGCPLQKTLEDHTNRTASVYLHHKNGHRVSVSVKVIPIIENGTVVGAVETFTDNSKEALIMKDIEQLKILANQDQLTELPNRRYTESFLKSRMDEFNSLGIPFGVIFMDIDHFKRFNDDYGHDIGDEVLKVVSKVYRGAKRSQDIIGRWGGEEFIGVFSDVNMEQLSTIAERIRMLVENSSVRGHGEELRVTISLGATLVREGDSIEDIVKRADSLLYESKHNGRNRATLD</sequence>
<accession>A0A1S1V5Z7</accession>
<dbReference type="NCBIfam" id="TIGR00229">
    <property type="entry name" value="sensory_box"/>
    <property type="match status" value="1"/>
</dbReference>
<dbReference type="GO" id="GO:0052621">
    <property type="term" value="F:diguanylate cyclase activity"/>
    <property type="evidence" value="ECO:0007669"/>
    <property type="project" value="TreeGrafter"/>
</dbReference>
<dbReference type="SUPFAM" id="SSF55785">
    <property type="entry name" value="PYP-like sensor domain (PAS domain)"/>
    <property type="match status" value="1"/>
</dbReference>
<dbReference type="PROSITE" id="PS50112">
    <property type="entry name" value="PAS"/>
    <property type="match status" value="1"/>
</dbReference>
<name>A0A1S1V5Z7_9FIRM</name>
<dbReference type="InterPro" id="IPR029787">
    <property type="entry name" value="Nucleotide_cyclase"/>
</dbReference>
<evidence type="ECO:0000259" key="1">
    <source>
        <dbReference type="PROSITE" id="PS50112"/>
    </source>
</evidence>
<proteinExistence type="predicted"/>
<dbReference type="Gene3D" id="3.30.70.270">
    <property type="match status" value="1"/>
</dbReference>
<dbReference type="STRING" id="39480.EUAN_14910"/>
<dbReference type="SUPFAM" id="SSF55073">
    <property type="entry name" value="Nucleotide cyclase"/>
    <property type="match status" value="1"/>
</dbReference>
<gene>
    <name evidence="3" type="primary">pleD_2</name>
    <name evidence="3" type="ORF">EUAN_14910</name>
</gene>